<dbReference type="EMBL" id="CP031217">
    <property type="protein sequence ID" value="AXH13269.1"/>
    <property type="molecule type" value="Genomic_DNA"/>
</dbReference>
<protein>
    <submittedName>
        <fullName evidence="6">Molybdate ABC transporter substrate-binding protein</fullName>
    </submittedName>
    <submittedName>
        <fullName evidence="5">Molybdenum ABC transporter, periplasmic substrate-binding protein</fullName>
    </submittedName>
</protein>
<evidence type="ECO:0000256" key="1">
    <source>
        <dbReference type="ARBA" id="ARBA00009175"/>
    </source>
</evidence>
<dbReference type="PANTHER" id="PTHR30632:SF14">
    <property type="entry name" value="TUNGSTATE_MOLYBDATE_CHROMATE-BINDING PROTEIN MODA"/>
    <property type="match status" value="1"/>
</dbReference>
<dbReference type="Pfam" id="PF13531">
    <property type="entry name" value="SBP_bac_11"/>
    <property type="match status" value="1"/>
</dbReference>
<keyword evidence="3 4" id="KW-0732">Signal</keyword>
<evidence type="ECO:0000256" key="4">
    <source>
        <dbReference type="SAM" id="SignalP"/>
    </source>
</evidence>
<evidence type="ECO:0000256" key="2">
    <source>
        <dbReference type="ARBA" id="ARBA00022723"/>
    </source>
</evidence>
<dbReference type="RefSeq" id="WP_114840057.1">
    <property type="nucleotide sequence ID" value="NZ_CP031217.1"/>
</dbReference>
<dbReference type="GO" id="GO:0030973">
    <property type="term" value="F:molybdate ion binding"/>
    <property type="evidence" value="ECO:0007669"/>
    <property type="project" value="TreeGrafter"/>
</dbReference>
<keyword evidence="8" id="KW-1185">Reference proteome</keyword>
<comment type="similarity">
    <text evidence="1">Belongs to the bacterial solute-binding protein ModA family.</text>
</comment>
<dbReference type="InterPro" id="IPR050682">
    <property type="entry name" value="ModA/WtpA"/>
</dbReference>
<feature type="chain" id="PRO_5044718449" evidence="4">
    <location>
        <begin position="18"/>
        <end position="234"/>
    </location>
</feature>
<dbReference type="KEGG" id="hbv:ABIV_2295"/>
<evidence type="ECO:0000313" key="5">
    <source>
        <dbReference type="EMBL" id="AXH13269.1"/>
    </source>
</evidence>
<proteinExistence type="inferred from homology"/>
<organism evidence="6 8">
    <name type="scientific">Halarcobacter bivalviorum</name>
    <dbReference type="NCBI Taxonomy" id="663364"/>
    <lineage>
        <taxon>Bacteria</taxon>
        <taxon>Pseudomonadati</taxon>
        <taxon>Campylobacterota</taxon>
        <taxon>Epsilonproteobacteria</taxon>
        <taxon>Campylobacterales</taxon>
        <taxon>Arcobacteraceae</taxon>
        <taxon>Halarcobacter</taxon>
    </lineage>
</organism>
<evidence type="ECO:0000313" key="6">
    <source>
        <dbReference type="EMBL" id="RXK10125.1"/>
    </source>
</evidence>
<evidence type="ECO:0000313" key="8">
    <source>
        <dbReference type="Proteomes" id="UP000289193"/>
    </source>
</evidence>
<evidence type="ECO:0000313" key="7">
    <source>
        <dbReference type="Proteomes" id="UP000253850"/>
    </source>
</evidence>
<dbReference type="GO" id="GO:0015689">
    <property type="term" value="P:molybdate ion transport"/>
    <property type="evidence" value="ECO:0007669"/>
    <property type="project" value="InterPro"/>
</dbReference>
<dbReference type="GO" id="GO:0046872">
    <property type="term" value="F:metal ion binding"/>
    <property type="evidence" value="ECO:0007669"/>
    <property type="project" value="UniProtKB-KW"/>
</dbReference>
<accession>A0AAX2A839</accession>
<dbReference type="NCBIfam" id="TIGR01256">
    <property type="entry name" value="modA"/>
    <property type="match status" value="1"/>
</dbReference>
<dbReference type="Proteomes" id="UP000253850">
    <property type="component" value="Chromosome"/>
</dbReference>
<dbReference type="EMBL" id="PDKM01000003">
    <property type="protein sequence ID" value="RXK10125.1"/>
    <property type="molecule type" value="Genomic_DNA"/>
</dbReference>
<gene>
    <name evidence="6" type="primary">modA</name>
    <name evidence="5" type="ORF">ABIV_2295</name>
    <name evidence="6" type="ORF">CRV05_07025</name>
</gene>
<dbReference type="InterPro" id="IPR005950">
    <property type="entry name" value="ModA"/>
</dbReference>
<feature type="signal peptide" evidence="4">
    <location>
        <begin position="1"/>
        <end position="17"/>
    </location>
</feature>
<dbReference type="Gene3D" id="3.40.190.10">
    <property type="entry name" value="Periplasmic binding protein-like II"/>
    <property type="match status" value="2"/>
</dbReference>
<dbReference type="SUPFAM" id="SSF53850">
    <property type="entry name" value="Periplasmic binding protein-like II"/>
    <property type="match status" value="1"/>
</dbReference>
<reference evidence="5 7" key="2">
    <citation type="submission" date="2018-07" db="EMBL/GenBank/DDBJ databases">
        <title>Complete genome of the Arcobacter bivalviorum type strain LMG 26154.</title>
        <authorList>
            <person name="Miller W.G."/>
            <person name="Yee E."/>
            <person name="Bono J.L."/>
        </authorList>
    </citation>
    <scope>NUCLEOTIDE SEQUENCE [LARGE SCALE GENOMIC DNA]</scope>
    <source>
        <strain evidence="5 7">LMG 26154</strain>
    </source>
</reference>
<dbReference type="PANTHER" id="PTHR30632">
    <property type="entry name" value="MOLYBDATE-BINDING PERIPLASMIC PROTEIN"/>
    <property type="match status" value="1"/>
</dbReference>
<reference evidence="6 8" key="1">
    <citation type="submission" date="2017-10" db="EMBL/GenBank/DDBJ databases">
        <title>Genomics of the genus Arcobacter.</title>
        <authorList>
            <person name="Perez-Cataluna A."/>
            <person name="Figueras M.J."/>
        </authorList>
    </citation>
    <scope>NUCLEOTIDE SEQUENCE [LARGE SCALE GENOMIC DNA]</scope>
    <source>
        <strain evidence="6 8">CECT 7835</strain>
    </source>
</reference>
<keyword evidence="2" id="KW-0479">Metal-binding</keyword>
<name>A0AAX2A839_9BACT</name>
<evidence type="ECO:0000256" key="3">
    <source>
        <dbReference type="ARBA" id="ARBA00022729"/>
    </source>
</evidence>
<sequence>MKKIVFIVCAFSLFLNAQNLKVAAGAGYKKPLMEIVANYEKKDKKIDAFFGNMKQVSAQAKQTNISLIIGDRNFLEKKSALVFKNFYNLGKGKLVIAYSKNTELENIEQLKESKIKKISIPQSKKAIYGIAGEEFLKNSKLYEEVKNRLYTVATVPHSMTYIITNEVDVGIVNLTAALANRDKIGGFFEVPQKYYSEINIVAGELENCKTKKCKEFLAYLLSDEAKEVFKKYGL</sequence>
<dbReference type="AlphaFoldDB" id="A0AAX2A839"/>
<dbReference type="Proteomes" id="UP000289193">
    <property type="component" value="Unassembled WGS sequence"/>
</dbReference>